<proteinExistence type="predicted"/>
<dbReference type="EMBL" id="AJWZ01012061">
    <property type="protein sequence ID" value="EKC43297.1"/>
    <property type="molecule type" value="Genomic_DNA"/>
</dbReference>
<evidence type="ECO:0000313" key="2">
    <source>
        <dbReference type="EMBL" id="EKC43297.1"/>
    </source>
</evidence>
<feature type="non-terminal residue" evidence="2">
    <location>
        <position position="1"/>
    </location>
</feature>
<feature type="non-terminal residue" evidence="2">
    <location>
        <position position="182"/>
    </location>
</feature>
<organism evidence="2">
    <name type="scientific">human gut metagenome</name>
    <dbReference type="NCBI Taxonomy" id="408170"/>
    <lineage>
        <taxon>unclassified sequences</taxon>
        <taxon>metagenomes</taxon>
        <taxon>organismal metagenomes</taxon>
    </lineage>
</organism>
<dbReference type="AlphaFoldDB" id="K1R1X2"/>
<evidence type="ECO:0000259" key="1">
    <source>
        <dbReference type="Pfam" id="PF21778"/>
    </source>
</evidence>
<comment type="caution">
    <text evidence="2">The sequence shown here is derived from an EMBL/GenBank/DDBJ whole genome shotgun (WGS) entry which is preliminary data.</text>
</comment>
<dbReference type="Pfam" id="PF21778">
    <property type="entry name" value="DUF6873"/>
    <property type="match status" value="1"/>
</dbReference>
<reference evidence="2" key="1">
    <citation type="journal article" date="2013" name="Environ. Microbiol.">
        <title>Microbiota from the distal guts of lean and obese adolescents exhibit partial functional redundancy besides clear differences in community structure.</title>
        <authorList>
            <person name="Ferrer M."/>
            <person name="Ruiz A."/>
            <person name="Lanza F."/>
            <person name="Haange S.B."/>
            <person name="Oberbach A."/>
            <person name="Till H."/>
            <person name="Bargiela R."/>
            <person name="Campoy C."/>
            <person name="Segura M.T."/>
            <person name="Richter M."/>
            <person name="von Bergen M."/>
            <person name="Seifert J."/>
            <person name="Suarez A."/>
        </authorList>
    </citation>
    <scope>NUCLEOTIDE SEQUENCE</scope>
</reference>
<dbReference type="InterPro" id="IPR049238">
    <property type="entry name" value="DUF6873"/>
</dbReference>
<protein>
    <recommendedName>
        <fullName evidence="1">DUF6873 domain-containing protein</fullName>
    </recommendedName>
</protein>
<gene>
    <name evidence="2" type="ORF">OBE_18075</name>
</gene>
<feature type="domain" description="DUF6873" evidence="1">
    <location>
        <begin position="10"/>
        <end position="177"/>
    </location>
</feature>
<sequence>YLSKTQRRIGEWIDSVGGKAVIDDENLGYEYPFDVPFNCVVIGNDFICNSKTVSPQILGVAISRNLRIIDVKQGYTKCSLCPVRENAVITDDSGIEKVLLNNGYDVLKVSKGSVRLNGFDYGFIGGCSAMISRDVLLFLGNFEMHSDKDRIKAFLQNYGITPQSLNGDVLTDIGSIIPLSEQ</sequence>
<name>K1R1X2_9ZZZZ</name>
<accession>K1R1X2</accession>